<evidence type="ECO:0000259" key="4">
    <source>
        <dbReference type="Pfam" id="PF16987"/>
    </source>
</evidence>
<comment type="subcellular location">
    <subcellularLocation>
        <location evidence="1">Nucleus</location>
    </subcellularLocation>
</comment>
<proteinExistence type="predicted"/>
<feature type="compositionally biased region" description="Polar residues" evidence="3">
    <location>
        <begin position="1"/>
        <end position="10"/>
    </location>
</feature>
<feature type="compositionally biased region" description="Polar residues" evidence="3">
    <location>
        <begin position="87"/>
        <end position="106"/>
    </location>
</feature>
<feature type="region of interest" description="Disordered" evidence="3">
    <location>
        <begin position="1"/>
        <end position="26"/>
    </location>
</feature>
<dbReference type="AlphaFoldDB" id="A0AAD9WVH4"/>
<evidence type="ECO:0000256" key="2">
    <source>
        <dbReference type="ARBA" id="ARBA00023242"/>
    </source>
</evidence>
<dbReference type="Proteomes" id="UP001280121">
    <property type="component" value="Unassembled WGS sequence"/>
</dbReference>
<accession>A0AAD9WVH4</accession>
<dbReference type="PANTHER" id="PTHR33137">
    <property type="entry name" value="MEDIATOR OF RNA POLYMERASE II TRANSCRIPTION SUBUNIT 15A-RELATED"/>
    <property type="match status" value="1"/>
</dbReference>
<dbReference type="InterPro" id="IPR044661">
    <property type="entry name" value="MED15a/b/c-like"/>
</dbReference>
<evidence type="ECO:0000256" key="3">
    <source>
        <dbReference type="SAM" id="MobiDB-lite"/>
    </source>
</evidence>
<evidence type="ECO:0000313" key="5">
    <source>
        <dbReference type="EMBL" id="KAK2643997.1"/>
    </source>
</evidence>
<evidence type="ECO:0000256" key="1">
    <source>
        <dbReference type="ARBA" id="ARBA00004123"/>
    </source>
</evidence>
<sequence>MALMDNNNWRPTPPGGEPNMETPDWRTQLQPDSRQRIVNEIIPHFGRLALAMLWPTLTWQEKIYTAATNQSDYLQRISLKMLSMESKSQSTLSNSLQPNSGGTSNKPPDPGDNMEEHFVFV</sequence>
<gene>
    <name evidence="5" type="ORF">Ddye_019192</name>
</gene>
<dbReference type="InterPro" id="IPR036529">
    <property type="entry name" value="KIX_dom_sf"/>
</dbReference>
<dbReference type="GO" id="GO:0005634">
    <property type="term" value="C:nucleus"/>
    <property type="evidence" value="ECO:0007669"/>
    <property type="project" value="UniProtKB-SubCell"/>
</dbReference>
<keyword evidence="6" id="KW-1185">Reference proteome</keyword>
<dbReference type="GO" id="GO:0031490">
    <property type="term" value="F:chromatin DNA binding"/>
    <property type="evidence" value="ECO:0007669"/>
    <property type="project" value="InterPro"/>
</dbReference>
<dbReference type="PANTHER" id="PTHR33137:SF4">
    <property type="entry name" value="MEDIATOR OF RNA POLYMERASE II TRANSCRIPTION SUBUNIT 15A-RELATED"/>
    <property type="match status" value="1"/>
</dbReference>
<dbReference type="Gene3D" id="1.10.246.20">
    <property type="entry name" value="Coactivator CBP, KIX domain"/>
    <property type="match status" value="1"/>
</dbReference>
<feature type="domain" description="Mediator complex subunit 15 KIX" evidence="4">
    <location>
        <begin position="60"/>
        <end position="94"/>
    </location>
</feature>
<feature type="region of interest" description="Disordered" evidence="3">
    <location>
        <begin position="87"/>
        <end position="121"/>
    </location>
</feature>
<organism evidence="5 6">
    <name type="scientific">Dipteronia dyeriana</name>
    <dbReference type="NCBI Taxonomy" id="168575"/>
    <lineage>
        <taxon>Eukaryota</taxon>
        <taxon>Viridiplantae</taxon>
        <taxon>Streptophyta</taxon>
        <taxon>Embryophyta</taxon>
        <taxon>Tracheophyta</taxon>
        <taxon>Spermatophyta</taxon>
        <taxon>Magnoliopsida</taxon>
        <taxon>eudicotyledons</taxon>
        <taxon>Gunneridae</taxon>
        <taxon>Pentapetalae</taxon>
        <taxon>rosids</taxon>
        <taxon>malvids</taxon>
        <taxon>Sapindales</taxon>
        <taxon>Sapindaceae</taxon>
        <taxon>Hippocastanoideae</taxon>
        <taxon>Acereae</taxon>
        <taxon>Dipteronia</taxon>
    </lineage>
</organism>
<protein>
    <recommendedName>
        <fullName evidence="4">Mediator complex subunit 15 KIX domain-containing protein</fullName>
    </recommendedName>
</protein>
<evidence type="ECO:0000313" key="6">
    <source>
        <dbReference type="Proteomes" id="UP001280121"/>
    </source>
</evidence>
<dbReference type="InterPro" id="IPR036546">
    <property type="entry name" value="MED15_KIX"/>
</dbReference>
<dbReference type="EMBL" id="JANJYI010000006">
    <property type="protein sequence ID" value="KAK2643997.1"/>
    <property type="molecule type" value="Genomic_DNA"/>
</dbReference>
<dbReference type="GO" id="GO:0003713">
    <property type="term" value="F:transcription coactivator activity"/>
    <property type="evidence" value="ECO:0007669"/>
    <property type="project" value="InterPro"/>
</dbReference>
<comment type="caution">
    <text evidence="5">The sequence shown here is derived from an EMBL/GenBank/DDBJ whole genome shotgun (WGS) entry which is preliminary data.</text>
</comment>
<keyword evidence="2" id="KW-0539">Nucleus</keyword>
<name>A0AAD9WVH4_9ROSI</name>
<dbReference type="Pfam" id="PF16987">
    <property type="entry name" value="KIX_2"/>
    <property type="match status" value="1"/>
</dbReference>
<reference evidence="5" key="1">
    <citation type="journal article" date="2023" name="Plant J.">
        <title>Genome sequences and population genomics provide insights into the demographic history, inbreeding, and mutation load of two 'living fossil' tree species of Dipteronia.</title>
        <authorList>
            <person name="Feng Y."/>
            <person name="Comes H.P."/>
            <person name="Chen J."/>
            <person name="Zhu S."/>
            <person name="Lu R."/>
            <person name="Zhang X."/>
            <person name="Li P."/>
            <person name="Qiu J."/>
            <person name="Olsen K.M."/>
            <person name="Qiu Y."/>
        </authorList>
    </citation>
    <scope>NUCLEOTIDE SEQUENCE</scope>
    <source>
        <strain evidence="5">KIB01</strain>
    </source>
</reference>